<evidence type="ECO:0000313" key="3">
    <source>
        <dbReference type="Proteomes" id="UP000030641"/>
    </source>
</evidence>
<dbReference type="OrthoDB" id="3912674at2759"/>
<feature type="region of interest" description="Disordered" evidence="1">
    <location>
        <begin position="157"/>
        <end position="315"/>
    </location>
</feature>
<evidence type="ECO:0000256" key="1">
    <source>
        <dbReference type="SAM" id="MobiDB-lite"/>
    </source>
</evidence>
<feature type="compositionally biased region" description="Basic residues" evidence="1">
    <location>
        <begin position="240"/>
        <end position="252"/>
    </location>
</feature>
<dbReference type="RefSeq" id="XP_013340198.1">
    <property type="nucleotide sequence ID" value="XM_013484744.1"/>
</dbReference>
<feature type="compositionally biased region" description="Basic and acidic residues" evidence="1">
    <location>
        <begin position="432"/>
        <end position="445"/>
    </location>
</feature>
<evidence type="ECO:0000313" key="2">
    <source>
        <dbReference type="EMBL" id="KEQ91644.1"/>
    </source>
</evidence>
<feature type="region of interest" description="Disordered" evidence="1">
    <location>
        <begin position="387"/>
        <end position="454"/>
    </location>
</feature>
<name>A0A074Y6U6_AURSE</name>
<feature type="compositionally biased region" description="Polar residues" evidence="1">
    <location>
        <begin position="415"/>
        <end position="429"/>
    </location>
</feature>
<feature type="compositionally biased region" description="Polar residues" evidence="1">
    <location>
        <begin position="211"/>
        <end position="224"/>
    </location>
</feature>
<dbReference type="HOGENOM" id="CLU_574879_0_0_1"/>
<feature type="compositionally biased region" description="Basic and acidic residues" evidence="1">
    <location>
        <begin position="182"/>
        <end position="204"/>
    </location>
</feature>
<protein>
    <submittedName>
        <fullName evidence="2">Uncharacterized protein</fullName>
    </submittedName>
</protein>
<keyword evidence="3" id="KW-1185">Reference proteome</keyword>
<sequence length="475" mass="51855">MMACDAATRHWRLSRGVCFGLSRAVSFESFVSFVLESCGLHSSLTTSKSHKDNHRSHTASRQRVYRSFHHHFSLASSLLSHPVSTPKSVPNVNKMDEETSNMLAEAMAAGDRVYSMRVNAVFYSKYAQCTLWSLPDPLDGPSRAPCYAPFGQAAPPPITTCDGPAPVSEPETVQTVGPFSSDVHKPWERGSKLDKKTRKLDFGRSKIRAPSTKNKGSSQIGTEQFDTRVKQGSPLGSSNKVKKRASGKRRPKTLNVGVEQRSTHDGLSNVSSESNGNELSSSAPSTDMSSAGSHESTTQASEVSEQSDVVIKPLCQVPEKKPRSFRLLLPRPPSGSDTSNYHASQLSQIAPKVPASQLRYTYDTPTNYTKVYHKILPAVALNRDGNQLPSVARPDSRNIAYNSSNAQRYDPGISTDDNSSSVQYQNVPANSVHDHPGSLHMERQMPEPAPSTAQAAIAQMRKNSRGLTRIDGPSY</sequence>
<feature type="compositionally biased region" description="Polar residues" evidence="1">
    <location>
        <begin position="294"/>
        <end position="307"/>
    </location>
</feature>
<dbReference type="Proteomes" id="UP000030641">
    <property type="component" value="Unassembled WGS sequence"/>
</dbReference>
<reference evidence="2 3" key="1">
    <citation type="journal article" date="2014" name="BMC Genomics">
        <title>Genome sequencing of four Aureobasidium pullulans varieties: biotechnological potential, stress tolerance, and description of new species.</title>
        <authorList>
            <person name="Gostin Ar C."/>
            <person name="Ohm R.A."/>
            <person name="Kogej T."/>
            <person name="Sonjak S."/>
            <person name="Turk M."/>
            <person name="Zajc J."/>
            <person name="Zalar P."/>
            <person name="Grube M."/>
            <person name="Sun H."/>
            <person name="Han J."/>
            <person name="Sharma A."/>
            <person name="Chiniquy J."/>
            <person name="Ngan C.Y."/>
            <person name="Lipzen A."/>
            <person name="Barry K."/>
            <person name="Grigoriev I.V."/>
            <person name="Gunde-Cimerman N."/>
        </authorList>
    </citation>
    <scope>NUCLEOTIDE SEQUENCE [LARGE SCALE GENOMIC DNA]</scope>
    <source>
        <strain evidence="2 3">EXF-2481</strain>
    </source>
</reference>
<accession>A0A074Y6U6</accession>
<dbReference type="AlphaFoldDB" id="A0A074Y6U6"/>
<proteinExistence type="predicted"/>
<feature type="compositionally biased region" description="Low complexity" evidence="1">
    <location>
        <begin position="266"/>
        <end position="293"/>
    </location>
</feature>
<dbReference type="InParanoid" id="A0A074Y6U6"/>
<gene>
    <name evidence="2" type="ORF">AUEXF2481DRAFT_455942</name>
</gene>
<organism evidence="2 3">
    <name type="scientific">Aureobasidium subglaciale (strain EXF-2481)</name>
    <name type="common">Aureobasidium pullulans var. subglaciale</name>
    <dbReference type="NCBI Taxonomy" id="1043005"/>
    <lineage>
        <taxon>Eukaryota</taxon>
        <taxon>Fungi</taxon>
        <taxon>Dikarya</taxon>
        <taxon>Ascomycota</taxon>
        <taxon>Pezizomycotina</taxon>
        <taxon>Dothideomycetes</taxon>
        <taxon>Dothideomycetidae</taxon>
        <taxon>Dothideales</taxon>
        <taxon>Saccotheciaceae</taxon>
        <taxon>Aureobasidium</taxon>
    </lineage>
</organism>
<dbReference type="GeneID" id="25367965"/>
<dbReference type="EMBL" id="KL584776">
    <property type="protein sequence ID" value="KEQ91644.1"/>
    <property type="molecule type" value="Genomic_DNA"/>
</dbReference>